<feature type="region of interest" description="Disordered" evidence="1">
    <location>
        <begin position="503"/>
        <end position="540"/>
    </location>
</feature>
<dbReference type="Pfam" id="PF13911">
    <property type="entry name" value="AhpC-TSA_2"/>
    <property type="match status" value="1"/>
</dbReference>
<evidence type="ECO:0000313" key="3">
    <source>
        <dbReference type="Proteomes" id="UP001165080"/>
    </source>
</evidence>
<proteinExistence type="predicted"/>
<dbReference type="AlphaFoldDB" id="A0A9W6BXH8"/>
<feature type="region of interest" description="Disordered" evidence="1">
    <location>
        <begin position="654"/>
        <end position="680"/>
    </location>
</feature>
<feature type="region of interest" description="Disordered" evidence="1">
    <location>
        <begin position="391"/>
        <end position="434"/>
    </location>
</feature>
<feature type="compositionally biased region" description="Low complexity" evidence="1">
    <location>
        <begin position="513"/>
        <end position="538"/>
    </location>
</feature>
<dbReference type="EMBL" id="BRXU01000029">
    <property type="protein sequence ID" value="GLC59660.1"/>
    <property type="molecule type" value="Genomic_DNA"/>
</dbReference>
<comment type="caution">
    <text evidence="2">The sequence shown here is derived from an EMBL/GenBank/DDBJ whole genome shotgun (WGS) entry which is preliminary data.</text>
</comment>
<feature type="compositionally biased region" description="Basic residues" evidence="1">
    <location>
        <begin position="655"/>
        <end position="665"/>
    </location>
</feature>
<gene>
    <name evidence="2" type="primary">PLEST011625</name>
    <name evidence="2" type="ORF">PLESTB_001519400</name>
</gene>
<reference evidence="2 3" key="1">
    <citation type="journal article" date="2023" name="Commun. Biol.">
        <title>Reorganization of the ancestral sex-determining regions during the evolution of trioecy in Pleodorina starrii.</title>
        <authorList>
            <person name="Takahashi K."/>
            <person name="Suzuki S."/>
            <person name="Kawai-Toyooka H."/>
            <person name="Yamamoto K."/>
            <person name="Hamaji T."/>
            <person name="Ootsuki R."/>
            <person name="Yamaguchi H."/>
            <person name="Kawachi M."/>
            <person name="Higashiyama T."/>
            <person name="Nozaki H."/>
        </authorList>
    </citation>
    <scope>NUCLEOTIDE SEQUENCE [LARGE SCALE GENOMIC DNA]</scope>
    <source>
        <strain evidence="2 3">NIES-4479</strain>
    </source>
</reference>
<dbReference type="InterPro" id="IPR032801">
    <property type="entry name" value="PXL2A/B/C"/>
</dbReference>
<accession>A0A9W6BXH8</accession>
<keyword evidence="3" id="KW-1185">Reference proteome</keyword>
<sequence>MALLFRARTWARPEIASHGRIQLVPTAARLRAPTIGSTLEKTDVVSLSARPTAGLAPRRGAVVSFGTSAVSNPTNPTAEDNPFFGGEGIPLLTPSGGAITAGEATTGRVVFCWEQAQSLLLARDQFAAAGYKLLVVAIGTPEGGRQFCSALPFPPELLLLDPDLRLYRHLSCAEGLKPMLIPEVWKAMKERKWEDFKAILQKYKPIRPKNLETTAVMGGVWVLDNGKAPLPQPSLLMRRRSPSAPSEAALLDEVLEQRRLWLTEELRATGATRLRSVRRGGVHHRGGLAVGRPADCRRGCGEAAGDGPDGTFPCGPHTEAPKPLRMVGVAHRVVLAVLARKAFQVRDEPSPPQLEDVTRDTRTIPSGHLQSTVQDAAAAFLWPFYDSACERERQHGHPGGGRTHLAGGATAGASHPQHHEVVPAGGPDTPSSRDHAGRFMVLRVACTSRSTACEASQAESQNGRVLHRGLHVAQRHGPRVPGYLLSLLRRRLAPHLERLARQHGEHLTARGTGSARSSSVSHCRRCSGSSASGAASDGAEGERRRSAAAAVPLAAAAGRAAGAAAAGPAGLASGLLAPRAGCCTATVTRAPACMRRWLTSWEPAARFRRPPPPPRRRRRNADGAPAGGAWGTKAERAAQGRVLIVMWVRTDRMQAHRGRPTRHCRTPPGMTPDPSRKRFA</sequence>
<protein>
    <submittedName>
        <fullName evidence="2">Uncharacterized protein</fullName>
    </submittedName>
</protein>
<organism evidence="2 3">
    <name type="scientific">Pleodorina starrii</name>
    <dbReference type="NCBI Taxonomy" id="330485"/>
    <lineage>
        <taxon>Eukaryota</taxon>
        <taxon>Viridiplantae</taxon>
        <taxon>Chlorophyta</taxon>
        <taxon>core chlorophytes</taxon>
        <taxon>Chlorophyceae</taxon>
        <taxon>CS clade</taxon>
        <taxon>Chlamydomonadales</taxon>
        <taxon>Volvocaceae</taxon>
        <taxon>Pleodorina</taxon>
    </lineage>
</organism>
<evidence type="ECO:0000313" key="2">
    <source>
        <dbReference type="EMBL" id="GLC59660.1"/>
    </source>
</evidence>
<name>A0A9W6BXH8_9CHLO</name>
<dbReference type="Proteomes" id="UP001165080">
    <property type="component" value="Unassembled WGS sequence"/>
</dbReference>
<evidence type="ECO:0000256" key="1">
    <source>
        <dbReference type="SAM" id="MobiDB-lite"/>
    </source>
</evidence>
<feature type="compositionally biased region" description="Basic residues" evidence="1">
    <location>
        <begin position="606"/>
        <end position="619"/>
    </location>
</feature>
<feature type="region of interest" description="Disordered" evidence="1">
    <location>
        <begin position="604"/>
        <end position="631"/>
    </location>
</feature>